<dbReference type="InterPro" id="IPR046532">
    <property type="entry name" value="DUF6597"/>
</dbReference>
<accession>A0ABY7T6C9</accession>
<dbReference type="Proteomes" id="UP001216139">
    <property type="component" value="Chromosome"/>
</dbReference>
<reference evidence="2 3" key="1">
    <citation type="submission" date="2023-02" db="EMBL/GenBank/DDBJ databases">
        <title>Genome sequence of Mucilaginibacter jinjuensis strain KACC 16571.</title>
        <authorList>
            <person name="Kim S."/>
            <person name="Heo J."/>
            <person name="Kwon S.-W."/>
        </authorList>
    </citation>
    <scope>NUCLEOTIDE SEQUENCE [LARGE SCALE GENOMIC DNA]</scope>
    <source>
        <strain evidence="2 3">KACC 16571</strain>
    </source>
</reference>
<proteinExistence type="predicted"/>
<sequence length="56" mass="6593">MNYYTIPPPENLKPYVRCFWVLTHDLEANEPAYVYRSVADGCVEMVFITRVILLKL</sequence>
<evidence type="ECO:0000313" key="3">
    <source>
        <dbReference type="Proteomes" id="UP001216139"/>
    </source>
</evidence>
<feature type="domain" description="DUF6597" evidence="1">
    <location>
        <begin position="5"/>
        <end position="48"/>
    </location>
</feature>
<dbReference type="EMBL" id="CP117167">
    <property type="protein sequence ID" value="WCT11814.1"/>
    <property type="molecule type" value="Genomic_DNA"/>
</dbReference>
<evidence type="ECO:0000259" key="1">
    <source>
        <dbReference type="Pfam" id="PF20240"/>
    </source>
</evidence>
<gene>
    <name evidence="2" type="ORF">PQO05_24080</name>
</gene>
<name>A0ABY7T6C9_9SPHI</name>
<dbReference type="RefSeq" id="WP_273630006.1">
    <property type="nucleotide sequence ID" value="NZ_CP117167.1"/>
</dbReference>
<dbReference type="Pfam" id="PF20240">
    <property type="entry name" value="DUF6597"/>
    <property type="match status" value="1"/>
</dbReference>
<keyword evidence="3" id="KW-1185">Reference proteome</keyword>
<organism evidence="2 3">
    <name type="scientific">Mucilaginibacter jinjuensis</name>
    <dbReference type="NCBI Taxonomy" id="1176721"/>
    <lineage>
        <taxon>Bacteria</taxon>
        <taxon>Pseudomonadati</taxon>
        <taxon>Bacteroidota</taxon>
        <taxon>Sphingobacteriia</taxon>
        <taxon>Sphingobacteriales</taxon>
        <taxon>Sphingobacteriaceae</taxon>
        <taxon>Mucilaginibacter</taxon>
    </lineage>
</organism>
<evidence type="ECO:0000313" key="2">
    <source>
        <dbReference type="EMBL" id="WCT11814.1"/>
    </source>
</evidence>
<protein>
    <recommendedName>
        <fullName evidence="1">DUF6597 domain-containing protein</fullName>
    </recommendedName>
</protein>